<sequence>MARILYFGKLSSIFGEMSETADLPASISDTAALRTWIDQTRGFDGVLLHPSVRIAVNNEIVPDPSPVSDTDEIAFMPPVGGG</sequence>
<dbReference type="Proteomes" id="UP000024816">
    <property type="component" value="Unassembled WGS sequence"/>
</dbReference>
<dbReference type="InterPro" id="IPR012675">
    <property type="entry name" value="Beta-grasp_dom_sf"/>
</dbReference>
<dbReference type="PANTHER" id="PTHR33359:SF1">
    <property type="entry name" value="MOLYBDOPTERIN SYNTHASE SULFUR CARRIER SUBUNIT"/>
    <property type="match status" value="1"/>
</dbReference>
<dbReference type="GO" id="GO:0006777">
    <property type="term" value="P:Mo-molybdopterin cofactor biosynthetic process"/>
    <property type="evidence" value="ECO:0007669"/>
    <property type="project" value="InterPro"/>
</dbReference>
<proteinExistence type="inferred from homology"/>
<dbReference type="EMBL" id="ARYJ01000003">
    <property type="protein sequence ID" value="KCZ89855.1"/>
    <property type="molecule type" value="Genomic_DNA"/>
</dbReference>
<evidence type="ECO:0000256" key="3">
    <source>
        <dbReference type="ARBA" id="ARBA00024247"/>
    </source>
</evidence>
<organism evidence="4 5">
    <name type="scientific">Hyphomonas jannaschiana VP2</name>
    <dbReference type="NCBI Taxonomy" id="1280952"/>
    <lineage>
        <taxon>Bacteria</taxon>
        <taxon>Pseudomonadati</taxon>
        <taxon>Pseudomonadota</taxon>
        <taxon>Alphaproteobacteria</taxon>
        <taxon>Hyphomonadales</taxon>
        <taxon>Hyphomonadaceae</taxon>
        <taxon>Hyphomonas</taxon>
    </lineage>
</organism>
<keyword evidence="5" id="KW-1185">Reference proteome</keyword>
<evidence type="ECO:0000256" key="1">
    <source>
        <dbReference type="ARBA" id="ARBA00022741"/>
    </source>
</evidence>
<dbReference type="PANTHER" id="PTHR33359">
    <property type="entry name" value="MOLYBDOPTERIN SYNTHASE SULFUR CARRIER SUBUNIT"/>
    <property type="match status" value="1"/>
</dbReference>
<dbReference type="CDD" id="cd00754">
    <property type="entry name" value="Ubl_MoaD"/>
    <property type="match status" value="1"/>
</dbReference>
<dbReference type="Gene3D" id="3.10.20.30">
    <property type="match status" value="1"/>
</dbReference>
<dbReference type="STRING" id="1280952.HJA_06372"/>
<dbReference type="InterPro" id="IPR044672">
    <property type="entry name" value="MOCS2A"/>
</dbReference>
<dbReference type="AlphaFoldDB" id="A0A059FGU0"/>
<keyword evidence="1" id="KW-0547">Nucleotide-binding</keyword>
<gene>
    <name evidence="4" type="ORF">HJA_06372</name>
</gene>
<dbReference type="GO" id="GO:1990133">
    <property type="term" value="C:molybdopterin adenylyltransferase complex"/>
    <property type="evidence" value="ECO:0007669"/>
    <property type="project" value="TreeGrafter"/>
</dbReference>
<reference evidence="4 5" key="1">
    <citation type="journal article" date="2014" name="Antonie Van Leeuwenhoek">
        <title>Hyphomonas beringensis sp. nov. and Hyphomonas chukchiensis sp. nov., isolated from surface seawater of the Bering Sea and Chukchi Sea.</title>
        <authorList>
            <person name="Li C."/>
            <person name="Lai Q."/>
            <person name="Li G."/>
            <person name="Dong C."/>
            <person name="Wang J."/>
            <person name="Liao Y."/>
            <person name="Shao Z."/>
        </authorList>
    </citation>
    <scope>NUCLEOTIDE SEQUENCE [LARGE SCALE GENOMIC DNA]</scope>
    <source>
        <strain evidence="4 5">VP2</strain>
    </source>
</reference>
<dbReference type="SUPFAM" id="SSF54285">
    <property type="entry name" value="MoaD/ThiS"/>
    <property type="match status" value="1"/>
</dbReference>
<evidence type="ECO:0000313" key="4">
    <source>
        <dbReference type="EMBL" id="KCZ89855.1"/>
    </source>
</evidence>
<dbReference type="OrthoDB" id="9800712at2"/>
<dbReference type="PATRIC" id="fig|1280952.3.peg.1266"/>
<dbReference type="GO" id="GO:0000166">
    <property type="term" value="F:nucleotide binding"/>
    <property type="evidence" value="ECO:0007669"/>
    <property type="project" value="UniProtKB-KW"/>
</dbReference>
<name>A0A059FGU0_9PROT</name>
<dbReference type="InterPro" id="IPR016155">
    <property type="entry name" value="Mopterin_synth/thiamin_S_b"/>
</dbReference>
<dbReference type="InterPro" id="IPR003749">
    <property type="entry name" value="ThiS/MoaD-like"/>
</dbReference>
<dbReference type="eggNOG" id="COG1977">
    <property type="taxonomic scope" value="Bacteria"/>
</dbReference>
<dbReference type="RefSeq" id="WP_035579590.1">
    <property type="nucleotide sequence ID" value="NZ_ARYJ01000003.1"/>
</dbReference>
<dbReference type="Pfam" id="PF02597">
    <property type="entry name" value="ThiS"/>
    <property type="match status" value="1"/>
</dbReference>
<comment type="caution">
    <text evidence="4">The sequence shown here is derived from an EMBL/GenBank/DDBJ whole genome shotgun (WGS) entry which is preliminary data.</text>
</comment>
<comment type="similarity">
    <text evidence="2">Belongs to the MoaD family.</text>
</comment>
<protein>
    <recommendedName>
        <fullName evidence="3">Molybdopterin synthase sulfur carrier subunit</fullName>
    </recommendedName>
</protein>
<evidence type="ECO:0000313" key="5">
    <source>
        <dbReference type="Proteomes" id="UP000024816"/>
    </source>
</evidence>
<evidence type="ECO:0000256" key="2">
    <source>
        <dbReference type="ARBA" id="ARBA00024200"/>
    </source>
</evidence>
<accession>A0A059FGU0</accession>